<dbReference type="EMBL" id="KE747824">
    <property type="protein sequence ID" value="RMZ70557.1"/>
    <property type="molecule type" value="Genomic_DNA"/>
</dbReference>
<dbReference type="GO" id="GO:0016491">
    <property type="term" value="F:oxidoreductase activity"/>
    <property type="evidence" value="ECO:0007669"/>
    <property type="project" value="UniProtKB-KW"/>
</dbReference>
<accession>A0A3M7M7U1</accession>
<sequence length="324" mass="35233">MASPLPYNRQNALASAIAVDNAANIAGKVILTTGVTQGGLGATFVEAIAIHQPKLLILAGRSPSKVQATVDKIKSNPASANVEVRTLVLDLSLQKQIREAAKEVLAYPELHIDVVVNSAGTMGGPFRTTVDGIEYNFATNHIGHFLFTNLIMPKVLVSKAPRIVNVSSDGHRFGGIRFDDWNFQGGKVYDQWEAYGQSKTANILFSYALAQMLGPKGLKAYSLHPGQTMGTSLVENFGEEDLASLMAKDQVIGWTRGFDFKSLDECAATHVVAAFDTRLDDYNGAYLDHGNLAPHEVQPTARKPEDVEKLWKLSEKLVGEEFAY</sequence>
<keyword evidence="2" id="KW-0560">Oxidoreductase</keyword>
<gene>
    <name evidence="3" type="ORF">GMOD_00000664</name>
</gene>
<dbReference type="Gene3D" id="3.40.50.720">
    <property type="entry name" value="NAD(P)-binding Rossmann-like Domain"/>
    <property type="match status" value="1"/>
</dbReference>
<dbReference type="OrthoDB" id="191139at2759"/>
<evidence type="ECO:0000313" key="3">
    <source>
        <dbReference type="EMBL" id="RMZ70557.1"/>
    </source>
</evidence>
<dbReference type="Proteomes" id="UP000265663">
    <property type="component" value="Unassembled WGS sequence"/>
</dbReference>
<reference evidence="3 4" key="1">
    <citation type="journal article" date="2014" name="PLoS ONE">
        <title>De novo Genome Assembly of the Fungal Plant Pathogen Pyrenophora semeniperda.</title>
        <authorList>
            <person name="Soliai M.M."/>
            <person name="Meyer S.E."/>
            <person name="Udall J.A."/>
            <person name="Elzinga D.E."/>
            <person name="Hermansen R.A."/>
            <person name="Bodily P.M."/>
            <person name="Hart A.A."/>
            <person name="Coleman C.E."/>
        </authorList>
    </citation>
    <scope>NUCLEOTIDE SEQUENCE [LARGE SCALE GENOMIC DNA]</scope>
    <source>
        <strain evidence="3 4">CCB06</strain>
        <tissue evidence="3">Mycelium</tissue>
    </source>
</reference>
<proteinExistence type="inferred from homology"/>
<protein>
    <submittedName>
        <fullName evidence="3">WW domain-containing oxidoreductase</fullName>
    </submittedName>
</protein>
<evidence type="ECO:0000313" key="4">
    <source>
        <dbReference type="Proteomes" id="UP000265663"/>
    </source>
</evidence>
<keyword evidence="4" id="KW-1185">Reference proteome</keyword>
<evidence type="ECO:0000256" key="1">
    <source>
        <dbReference type="ARBA" id="ARBA00006484"/>
    </source>
</evidence>
<organism evidence="3 4">
    <name type="scientific">Pyrenophora seminiperda CCB06</name>
    <dbReference type="NCBI Taxonomy" id="1302712"/>
    <lineage>
        <taxon>Eukaryota</taxon>
        <taxon>Fungi</taxon>
        <taxon>Dikarya</taxon>
        <taxon>Ascomycota</taxon>
        <taxon>Pezizomycotina</taxon>
        <taxon>Dothideomycetes</taxon>
        <taxon>Pleosporomycetidae</taxon>
        <taxon>Pleosporales</taxon>
        <taxon>Pleosporineae</taxon>
        <taxon>Pleosporaceae</taxon>
        <taxon>Pyrenophora</taxon>
    </lineage>
</organism>
<dbReference type="AlphaFoldDB" id="A0A3M7M7U1"/>
<dbReference type="InterPro" id="IPR002347">
    <property type="entry name" value="SDR_fam"/>
</dbReference>
<comment type="similarity">
    <text evidence="1">Belongs to the short-chain dehydrogenases/reductases (SDR) family.</text>
</comment>
<dbReference type="PANTHER" id="PTHR24320">
    <property type="entry name" value="RETINOL DEHYDROGENASE"/>
    <property type="match status" value="1"/>
</dbReference>
<dbReference type="SUPFAM" id="SSF51735">
    <property type="entry name" value="NAD(P)-binding Rossmann-fold domains"/>
    <property type="match status" value="1"/>
</dbReference>
<dbReference type="InterPro" id="IPR036291">
    <property type="entry name" value="NAD(P)-bd_dom_sf"/>
</dbReference>
<dbReference type="PANTHER" id="PTHR24320:SF283">
    <property type="entry name" value="RETINOL DEHYDROGENASE 11"/>
    <property type="match status" value="1"/>
</dbReference>
<dbReference type="Pfam" id="PF00106">
    <property type="entry name" value="adh_short"/>
    <property type="match status" value="1"/>
</dbReference>
<name>A0A3M7M7U1_9PLEO</name>
<evidence type="ECO:0000256" key="2">
    <source>
        <dbReference type="ARBA" id="ARBA00023002"/>
    </source>
</evidence>